<evidence type="ECO:0000313" key="2">
    <source>
        <dbReference type="Proteomes" id="UP000604046"/>
    </source>
</evidence>
<sequence length="405" mass="46129">MQDRCFCVMGDDHGELSLQHDSVYGAAVVLPQVARSCEWPGTLIAAVIRTYFFCLLNFTLQAFLLSMIGEEQHFWYPFGGKMHLCDFGASIQDCPGAPNCVGPGGTVLSYPRLYDYDIWSTRTFVKQSLQVLFPASMGNLDSAVDPGEYGLESFSCRCLCIGLFMLAVVDDLEDAMNLFRTLVSIPTEYESWISLDIPDWCSKEDIKQLNESEEKDFIRYEISGIPLHWKLFNAFFILLPKCMLWLGLVRSGVHYLMETAGIMNTVVNAMALTFILQVDEILFQRLSSSVTTEIMSKLEFKALYDLEEVEQESDADALAHFEEVELKKSWGSILFKTFPTRLFIIMVLQAIFLLDYYVSNCDKLEDGSWVSKAMRLPADMGYNPLALMFGWETVEEPKPFWTMQQ</sequence>
<reference evidence="1" key="1">
    <citation type="submission" date="2021-02" db="EMBL/GenBank/DDBJ databases">
        <authorList>
            <person name="Dougan E. K."/>
            <person name="Rhodes N."/>
            <person name="Thang M."/>
            <person name="Chan C."/>
        </authorList>
    </citation>
    <scope>NUCLEOTIDE SEQUENCE</scope>
</reference>
<proteinExistence type="predicted"/>
<evidence type="ECO:0000313" key="1">
    <source>
        <dbReference type="EMBL" id="CAE7593434.1"/>
    </source>
</evidence>
<dbReference type="AlphaFoldDB" id="A0A812UVK1"/>
<dbReference type="EMBL" id="CAJNDS010002778">
    <property type="protein sequence ID" value="CAE7593434.1"/>
    <property type="molecule type" value="Genomic_DNA"/>
</dbReference>
<comment type="caution">
    <text evidence="1">The sequence shown here is derived from an EMBL/GenBank/DDBJ whole genome shotgun (WGS) entry which is preliminary data.</text>
</comment>
<organism evidence="1 2">
    <name type="scientific">Symbiodinium natans</name>
    <dbReference type="NCBI Taxonomy" id="878477"/>
    <lineage>
        <taxon>Eukaryota</taxon>
        <taxon>Sar</taxon>
        <taxon>Alveolata</taxon>
        <taxon>Dinophyceae</taxon>
        <taxon>Suessiales</taxon>
        <taxon>Symbiodiniaceae</taxon>
        <taxon>Symbiodinium</taxon>
    </lineage>
</organism>
<gene>
    <name evidence="1" type="primary">rnf111</name>
    <name evidence="1" type="ORF">SNAT2548_LOCUS33780</name>
</gene>
<dbReference type="Proteomes" id="UP000604046">
    <property type="component" value="Unassembled WGS sequence"/>
</dbReference>
<dbReference type="OrthoDB" id="59229at2759"/>
<protein>
    <submittedName>
        <fullName evidence="1">Rnf111 protein</fullName>
    </submittedName>
</protein>
<accession>A0A812UVK1</accession>
<name>A0A812UVK1_9DINO</name>
<keyword evidence="2" id="KW-1185">Reference proteome</keyword>